<dbReference type="Proteomes" id="UP000260793">
    <property type="component" value="Unassembled WGS sequence"/>
</dbReference>
<organism evidence="1 2">
    <name type="scientific">[Ruminococcus] lactaris</name>
    <dbReference type="NCBI Taxonomy" id="46228"/>
    <lineage>
        <taxon>Bacteria</taxon>
        <taxon>Bacillati</taxon>
        <taxon>Bacillota</taxon>
        <taxon>Clostridia</taxon>
        <taxon>Lachnospirales</taxon>
        <taxon>Lachnospiraceae</taxon>
        <taxon>Mediterraneibacter</taxon>
    </lineage>
</organism>
<evidence type="ECO:0000313" key="1">
    <source>
        <dbReference type="EMBL" id="RGK37001.1"/>
    </source>
</evidence>
<dbReference type="EMBL" id="QSQN01000052">
    <property type="protein sequence ID" value="RGK37001.1"/>
    <property type="molecule type" value="Genomic_DNA"/>
</dbReference>
<sequence length="139" mass="16117">MRIENIAGCELLKKEESVDDVLVVYCAKHPAHKFTMVVGWYKHATVFRHYQEAVFAPEDIQFYNAMAKSSDCVLLPAGIRSRKVQWEVPRKSSGWAYGFGRANVWYASEEDSGLQDYLTRLVKQIDEYNGENWIEKYAE</sequence>
<reference evidence="1 2" key="1">
    <citation type="submission" date="2018-08" db="EMBL/GenBank/DDBJ databases">
        <title>A genome reference for cultivated species of the human gut microbiota.</title>
        <authorList>
            <person name="Zou Y."/>
            <person name="Xue W."/>
            <person name="Luo G."/>
        </authorList>
    </citation>
    <scope>NUCLEOTIDE SEQUENCE [LARGE SCALE GENOMIC DNA]</scope>
    <source>
        <strain evidence="1 2">TF11-7</strain>
    </source>
</reference>
<evidence type="ECO:0000313" key="2">
    <source>
        <dbReference type="Proteomes" id="UP000260793"/>
    </source>
</evidence>
<accession>A0A3E4LHP4</accession>
<gene>
    <name evidence="1" type="ORF">DXD17_13740</name>
</gene>
<proteinExistence type="predicted"/>
<name>A0A3E4LHP4_9FIRM</name>
<dbReference type="RefSeq" id="WP_117688711.1">
    <property type="nucleotide sequence ID" value="NZ_JAIHUM010000124.1"/>
</dbReference>
<comment type="caution">
    <text evidence="1">The sequence shown here is derived from an EMBL/GenBank/DDBJ whole genome shotgun (WGS) entry which is preliminary data.</text>
</comment>
<protein>
    <submittedName>
        <fullName evidence="1">Uncharacterized protein</fullName>
    </submittedName>
</protein>
<dbReference type="AlphaFoldDB" id="A0A3E4LHP4"/>